<dbReference type="Pfam" id="PF00400">
    <property type="entry name" value="WD40"/>
    <property type="match status" value="3"/>
</dbReference>
<dbReference type="InterPro" id="IPR050630">
    <property type="entry name" value="WD_repeat_EMAP"/>
</dbReference>
<dbReference type="SMART" id="SM00320">
    <property type="entry name" value="WD40"/>
    <property type="match status" value="12"/>
</dbReference>
<feature type="repeat" description="WD" evidence="3">
    <location>
        <begin position="375"/>
        <end position="388"/>
    </location>
</feature>
<feature type="region of interest" description="Disordered" evidence="4">
    <location>
        <begin position="1"/>
        <end position="32"/>
    </location>
</feature>
<dbReference type="GeneID" id="20224306"/>
<keyword evidence="2" id="KW-0677">Repeat</keyword>
<dbReference type="PROSITE" id="PS50082">
    <property type="entry name" value="WD_REPEATS_2"/>
    <property type="match status" value="2"/>
</dbReference>
<dbReference type="InterPro" id="IPR015943">
    <property type="entry name" value="WD40/YVTN_repeat-like_dom_sf"/>
</dbReference>
<dbReference type="InParanoid" id="F0Y708"/>
<evidence type="ECO:0000256" key="2">
    <source>
        <dbReference type="ARBA" id="ARBA00022737"/>
    </source>
</evidence>
<dbReference type="PROSITE" id="PS50294">
    <property type="entry name" value="WD_REPEATS_REGION"/>
    <property type="match status" value="1"/>
</dbReference>
<keyword evidence="6" id="KW-1185">Reference proteome</keyword>
<evidence type="ECO:0000313" key="5">
    <source>
        <dbReference type="EMBL" id="EGB08888.1"/>
    </source>
</evidence>
<dbReference type="Proteomes" id="UP000002729">
    <property type="component" value="Unassembled WGS sequence"/>
</dbReference>
<evidence type="ECO:0000313" key="6">
    <source>
        <dbReference type="Proteomes" id="UP000002729"/>
    </source>
</evidence>
<dbReference type="OrthoDB" id="47802at2759"/>
<accession>F0Y708</accession>
<dbReference type="Gene3D" id="2.130.10.10">
    <property type="entry name" value="YVTN repeat-like/Quinoprotein amine dehydrogenase"/>
    <property type="match status" value="5"/>
</dbReference>
<dbReference type="eggNOG" id="KOG2106">
    <property type="taxonomic scope" value="Eukaryota"/>
</dbReference>
<dbReference type="EMBL" id="GL833126">
    <property type="protein sequence ID" value="EGB08888.1"/>
    <property type="molecule type" value="Genomic_DNA"/>
</dbReference>
<name>F0Y708_AURAN</name>
<evidence type="ECO:0000256" key="1">
    <source>
        <dbReference type="ARBA" id="ARBA00022574"/>
    </source>
</evidence>
<reference evidence="5 6" key="1">
    <citation type="journal article" date="2011" name="Proc. Natl. Acad. Sci. U.S.A.">
        <title>Niche of harmful alga Aureococcus anophagefferens revealed through ecogenomics.</title>
        <authorList>
            <person name="Gobler C.J."/>
            <person name="Berry D.L."/>
            <person name="Dyhrman S.T."/>
            <person name="Wilhelm S.W."/>
            <person name="Salamov A."/>
            <person name="Lobanov A.V."/>
            <person name="Zhang Y."/>
            <person name="Collier J.L."/>
            <person name="Wurch L.L."/>
            <person name="Kustka A.B."/>
            <person name="Dill B.D."/>
            <person name="Shah M."/>
            <person name="VerBerkmoes N.C."/>
            <person name="Kuo A."/>
            <person name="Terry A."/>
            <person name="Pangilinan J."/>
            <person name="Lindquist E.A."/>
            <person name="Lucas S."/>
            <person name="Paulsen I.T."/>
            <person name="Hattenrath-Lehmann T.K."/>
            <person name="Talmage S.C."/>
            <person name="Walker E.A."/>
            <person name="Koch F."/>
            <person name="Burson A.M."/>
            <person name="Marcoval M.A."/>
            <person name="Tang Y.Z."/>
            <person name="Lecleir G.R."/>
            <person name="Coyne K.J."/>
            <person name="Berg G.M."/>
            <person name="Bertrand E.M."/>
            <person name="Saito M.A."/>
            <person name="Gladyshev V.N."/>
            <person name="Grigoriev I.V."/>
        </authorList>
    </citation>
    <scope>NUCLEOTIDE SEQUENCE [LARGE SCALE GENOMIC DNA]</scope>
    <source>
        <strain evidence="6">CCMP 1984</strain>
    </source>
</reference>
<protein>
    <submittedName>
        <fullName evidence="5">Uncharacterized protein</fullName>
    </submittedName>
</protein>
<dbReference type="RefSeq" id="XP_009036025.1">
    <property type="nucleotide sequence ID" value="XM_009037777.1"/>
</dbReference>
<dbReference type="PANTHER" id="PTHR13720:SF33">
    <property type="entry name" value="HELP DOMAIN-CONTAINING PROTEIN"/>
    <property type="match status" value="1"/>
</dbReference>
<dbReference type="KEGG" id="aaf:AURANDRAFT_63384"/>
<gene>
    <name evidence="5" type="ORF">AURANDRAFT_63384</name>
</gene>
<proteinExistence type="predicted"/>
<organism evidence="6">
    <name type="scientific">Aureococcus anophagefferens</name>
    <name type="common">Harmful bloom alga</name>
    <dbReference type="NCBI Taxonomy" id="44056"/>
    <lineage>
        <taxon>Eukaryota</taxon>
        <taxon>Sar</taxon>
        <taxon>Stramenopiles</taxon>
        <taxon>Ochrophyta</taxon>
        <taxon>Pelagophyceae</taxon>
        <taxon>Pelagomonadales</taxon>
        <taxon>Pelagomonadaceae</taxon>
        <taxon>Aureococcus</taxon>
    </lineage>
</organism>
<sequence>MQWILMEDERDVEDADDRDEDEAEDYAPELRDNHEFKRTLDCEIAVDIANELALAAEQEARSRVTRTTDDAKAGVDAEFAQPEAPYSRDPWYLTMTTPPQPRPRAPSAPTDALTLSRVFGYSCSASRNNAKYTECGAVIYPAGGTLVRVDLGSGAQSFGTAHAGFEICALAISLDKSIVATSDIGSDPQIALWSTSNITSGPSRIIHGPHSNAVTLLAFDDDKGERIASIGADSNHTVAVHDVSSGYLLFTSPTTKRKPLDLAFGRFGNEMAIVGVKHALFFTFTAGQVATRHASASFARVGRHGALQAFLCCAYLSGGNCIVGTADGHLFVFGGSSRELEKSIKAHDGFIYAMDTPWRRAKASNTSRGPSLVALVTGARDGDIRLWNDALEMALRPQRSSESSGRQMECQCQRQSPVAELLPASDDARALSYGDLHVGVVVRDPAILREAKWATWTSPFGWPVIGAHAIHARPEAGGYETTTTDAIDDAKSVLNLTCLSRSNSARVIATGDYHGVLRMLRYPASNDEAAASKIGVAHVGVVRRLVWTAQDSHLITVGGLDRVICVWRYEPDFGDFDDDLCPSTEKDPRDYDDAIDADGGRAMAAAVERSSKATNFHVTASQSASDSQKNKPTTVAAWISALVPPSNLEQEDPGAPQISLRLECAHGQRSDDVRGLVGYNAQGGVVYACGGLGVVYDSRTHTQCFHFHHPEGGDPSCGDLHMDDDGVTSGLADISALSVSPDGHFAASGDQGKTPRVRVWDAMTGNTISVLPRHLRGGILVLSFSRDGRHLAAIGSDADHSYALYTTRSGGWEDATRVAAGSGTQSRVFCAAFDTPTRRSLSDADADAAALTGSVSGSLYLWSGTEVAEHVLDAHDGPIYAVATAYRRGAYATAGRDGAIKTWDARLQPMLSFRLSEASIPFLTPTAAAISFGGAHGTKILILATEAHGLDVNPKYGDIYATSGDDGTEDTPELLTEVRKSKAVLADVKWCDDGTFLLAASEDSRVYDRNTTNQDSAPHVTSVHRSPNSRYLAKGCADGTVAVYNYPTHAPGMASINVSRSVPGHASSIAKVRFTSDGKYLIALGQFNRTITQYLVDTPANDS</sequence>
<dbReference type="InterPro" id="IPR036322">
    <property type="entry name" value="WD40_repeat_dom_sf"/>
</dbReference>
<evidence type="ECO:0000256" key="3">
    <source>
        <dbReference type="PROSITE-ProRule" id="PRU00221"/>
    </source>
</evidence>
<evidence type="ECO:0000256" key="4">
    <source>
        <dbReference type="SAM" id="MobiDB-lite"/>
    </source>
</evidence>
<feature type="repeat" description="WD" evidence="3">
    <location>
        <begin position="872"/>
        <end position="904"/>
    </location>
</feature>
<dbReference type="SUPFAM" id="SSF50978">
    <property type="entry name" value="WD40 repeat-like"/>
    <property type="match status" value="2"/>
</dbReference>
<keyword evidence="1 3" id="KW-0853">WD repeat</keyword>
<dbReference type="GO" id="GO:0008017">
    <property type="term" value="F:microtubule binding"/>
    <property type="evidence" value="ECO:0007669"/>
    <property type="project" value="TreeGrafter"/>
</dbReference>
<feature type="compositionally biased region" description="Acidic residues" evidence="4">
    <location>
        <begin position="1"/>
        <end position="27"/>
    </location>
</feature>
<dbReference type="AlphaFoldDB" id="F0Y708"/>
<dbReference type="InterPro" id="IPR001680">
    <property type="entry name" value="WD40_rpt"/>
</dbReference>
<dbReference type="PANTHER" id="PTHR13720">
    <property type="entry name" value="WD-40 REPEAT PROTEIN"/>
    <property type="match status" value="1"/>
</dbReference>